<keyword evidence="14" id="KW-1185">Reference proteome</keyword>
<dbReference type="OrthoDB" id="5771769at2759"/>
<dbReference type="InterPro" id="IPR001723">
    <property type="entry name" value="Nuclear_hrmn_rcpt"/>
</dbReference>
<comment type="subcellular location">
    <subcellularLocation>
        <location evidence="9">Nucleus</location>
    </subcellularLocation>
</comment>
<feature type="region of interest" description="Disordered" evidence="10">
    <location>
        <begin position="157"/>
        <end position="194"/>
    </location>
</feature>
<feature type="domain" description="NR LBD" evidence="12">
    <location>
        <begin position="299"/>
        <end position="527"/>
    </location>
</feature>
<dbReference type="PRINTS" id="PR00398">
    <property type="entry name" value="STRDHORMONER"/>
</dbReference>
<dbReference type="Pfam" id="PF00105">
    <property type="entry name" value="zf-C4"/>
    <property type="match status" value="1"/>
</dbReference>
<dbReference type="InterPro" id="IPR013088">
    <property type="entry name" value="Znf_NHR/GATA"/>
</dbReference>
<organism evidence="13 14">
    <name type="scientific">Hypsibius exemplaris</name>
    <name type="common">Freshwater tardigrade</name>
    <dbReference type="NCBI Taxonomy" id="2072580"/>
    <lineage>
        <taxon>Eukaryota</taxon>
        <taxon>Metazoa</taxon>
        <taxon>Ecdysozoa</taxon>
        <taxon>Tardigrada</taxon>
        <taxon>Eutardigrada</taxon>
        <taxon>Parachela</taxon>
        <taxon>Hypsibioidea</taxon>
        <taxon>Hypsibiidae</taxon>
        <taxon>Hypsibius</taxon>
    </lineage>
</organism>
<proteinExistence type="inferred from homology"/>
<dbReference type="GO" id="GO:0000978">
    <property type="term" value="F:RNA polymerase II cis-regulatory region sequence-specific DNA binding"/>
    <property type="evidence" value="ECO:0007669"/>
    <property type="project" value="TreeGrafter"/>
</dbReference>
<dbReference type="SUPFAM" id="SSF57716">
    <property type="entry name" value="Glucocorticoid receptor-like (DNA-binding domain)"/>
    <property type="match status" value="1"/>
</dbReference>
<evidence type="ECO:0000256" key="10">
    <source>
        <dbReference type="SAM" id="MobiDB-lite"/>
    </source>
</evidence>
<comment type="caution">
    <text evidence="13">The sequence shown here is derived from an EMBL/GenBank/DDBJ whole genome shotgun (WGS) entry which is preliminary data.</text>
</comment>
<feature type="compositionally biased region" description="Low complexity" evidence="10">
    <location>
        <begin position="124"/>
        <end position="134"/>
    </location>
</feature>
<dbReference type="Pfam" id="PF00104">
    <property type="entry name" value="Hormone_recep"/>
    <property type="match status" value="1"/>
</dbReference>
<keyword evidence="5 9" id="KW-0238">DNA-binding</keyword>
<evidence type="ECO:0000256" key="7">
    <source>
        <dbReference type="ARBA" id="ARBA00023170"/>
    </source>
</evidence>
<dbReference type="SMART" id="SM00399">
    <property type="entry name" value="ZnF_C4"/>
    <property type="match status" value="1"/>
</dbReference>
<feature type="compositionally biased region" description="Low complexity" evidence="10">
    <location>
        <begin position="86"/>
        <end position="101"/>
    </location>
</feature>
<dbReference type="SMART" id="SM00430">
    <property type="entry name" value="HOLI"/>
    <property type="match status" value="1"/>
</dbReference>
<keyword evidence="2 9" id="KW-0863">Zinc-finger</keyword>
<dbReference type="Proteomes" id="UP000192578">
    <property type="component" value="Unassembled WGS sequence"/>
</dbReference>
<keyword evidence="7 9" id="KW-0675">Receptor</keyword>
<dbReference type="GO" id="GO:0008270">
    <property type="term" value="F:zinc ion binding"/>
    <property type="evidence" value="ECO:0007669"/>
    <property type="project" value="UniProtKB-KW"/>
</dbReference>
<keyword evidence="1 9" id="KW-0479">Metal-binding</keyword>
<evidence type="ECO:0000256" key="6">
    <source>
        <dbReference type="ARBA" id="ARBA00023163"/>
    </source>
</evidence>
<evidence type="ECO:0000256" key="5">
    <source>
        <dbReference type="ARBA" id="ARBA00023125"/>
    </source>
</evidence>
<dbReference type="CDD" id="cd06916">
    <property type="entry name" value="NR_DBD_like"/>
    <property type="match status" value="1"/>
</dbReference>
<dbReference type="PRINTS" id="PR01292">
    <property type="entry name" value="RETNOICACIDR"/>
</dbReference>
<dbReference type="GO" id="GO:0004879">
    <property type="term" value="F:nuclear receptor activity"/>
    <property type="evidence" value="ECO:0007669"/>
    <property type="project" value="InterPro"/>
</dbReference>
<keyword evidence="4 9" id="KW-0805">Transcription regulation</keyword>
<dbReference type="AlphaFoldDB" id="A0A1W0XF83"/>
<dbReference type="Gene3D" id="3.30.50.10">
    <property type="entry name" value="Erythroid Transcription Factor GATA-1, subunit A"/>
    <property type="match status" value="1"/>
</dbReference>
<dbReference type="GO" id="GO:0048384">
    <property type="term" value="P:retinoic acid receptor signaling pathway"/>
    <property type="evidence" value="ECO:0007669"/>
    <property type="project" value="InterPro"/>
</dbReference>
<dbReference type="InterPro" id="IPR003078">
    <property type="entry name" value="Retinoic_acid_rcpt"/>
</dbReference>
<sequence>MAAYSMPGMGAAAAAMQTFQDPLFGFTSTHNMNMGLTQFPYYPTMGLASFHNPASYNYPVPSTSGTHITPLNGLSHHFEDPLSLYNSSSSSSSSNHTSTNNIRYESITPDSGSSSDDHHGQSGGHSFSSSNSVNNSLHLHHSSSHFPVFNLGSPSSNFPSTSSSSTSGGAEEGGHGGGSYDGSNNSSPTLRNDDNTVDDTSIICAVCGDKTSGLHYGIYSCEGCKGFFRRSVQRNLAYKCHKKGVCLINKVTRNRCQACRYQRCLSTGMSKDAVRGEKQRQTRVKREENLNILPELSANLRYMVDQIAYAHDNTAQQNLSESLTGAVSNPFLDIFELSHYAATQVMDFVQRLPGFPNLTVPDRMVLLQHGCLEIMLLRMCYNYDLHTHCFVLSGGIHLTSELAHQLGLGDIMADLVDFAKMLACLRLDSTLIALLAAFCYFSAERPGLEQPQLIRTAQSPILEALKLLTIQQHPSKPYSATHLLMQLVKLRTAATKCSDKMKKGLFNSLPKILMEILTPQLTSIAVTSYSSNSSFIPLQQHSITSTMEIPFSGVGYSFPPPAMPFSQHHHANVSAAAMLYQGQY</sequence>
<accession>A0A1W0XF83</accession>
<dbReference type="PROSITE" id="PS00031">
    <property type="entry name" value="NUCLEAR_REC_DBD_1"/>
    <property type="match status" value="1"/>
</dbReference>
<dbReference type="PRINTS" id="PR00047">
    <property type="entry name" value="STROIDFINGER"/>
</dbReference>
<dbReference type="GO" id="GO:0035259">
    <property type="term" value="F:nuclear glucocorticoid receptor binding"/>
    <property type="evidence" value="ECO:0007669"/>
    <property type="project" value="TreeGrafter"/>
</dbReference>
<dbReference type="EMBL" id="MTYJ01000001">
    <property type="protein sequence ID" value="OQV26011.1"/>
    <property type="molecule type" value="Genomic_DNA"/>
</dbReference>
<feature type="domain" description="Nuclear receptor" evidence="11">
    <location>
        <begin position="201"/>
        <end position="276"/>
    </location>
</feature>
<dbReference type="InterPro" id="IPR001628">
    <property type="entry name" value="Znf_hrmn_rcpt"/>
</dbReference>
<evidence type="ECO:0000256" key="9">
    <source>
        <dbReference type="RuleBase" id="RU004334"/>
    </source>
</evidence>
<dbReference type="Gene3D" id="1.10.565.10">
    <property type="entry name" value="Retinoid X Receptor"/>
    <property type="match status" value="1"/>
</dbReference>
<dbReference type="InterPro" id="IPR035500">
    <property type="entry name" value="NHR-like_dom_sf"/>
</dbReference>
<dbReference type="PANTHER" id="PTHR24085:SF9">
    <property type="match status" value="1"/>
</dbReference>
<dbReference type="PANTHER" id="PTHR24085">
    <property type="entry name" value="NUCLEAR HORMONE RECEPTOR"/>
    <property type="match status" value="1"/>
</dbReference>
<evidence type="ECO:0000313" key="14">
    <source>
        <dbReference type="Proteomes" id="UP000192578"/>
    </source>
</evidence>
<evidence type="ECO:0000256" key="8">
    <source>
        <dbReference type="ARBA" id="ARBA00023242"/>
    </source>
</evidence>
<evidence type="ECO:0000313" key="13">
    <source>
        <dbReference type="EMBL" id="OQV26011.1"/>
    </source>
</evidence>
<gene>
    <name evidence="13" type="ORF">BV898_00143</name>
</gene>
<evidence type="ECO:0000259" key="12">
    <source>
        <dbReference type="PROSITE" id="PS51843"/>
    </source>
</evidence>
<evidence type="ECO:0000259" key="11">
    <source>
        <dbReference type="PROSITE" id="PS51030"/>
    </source>
</evidence>
<evidence type="ECO:0000256" key="4">
    <source>
        <dbReference type="ARBA" id="ARBA00023015"/>
    </source>
</evidence>
<evidence type="ECO:0000256" key="3">
    <source>
        <dbReference type="ARBA" id="ARBA00022833"/>
    </source>
</evidence>
<reference evidence="14" key="1">
    <citation type="submission" date="2017-01" db="EMBL/GenBank/DDBJ databases">
        <title>Comparative genomics of anhydrobiosis in the tardigrade Hypsibius dujardini.</title>
        <authorList>
            <person name="Yoshida Y."/>
            <person name="Koutsovoulos G."/>
            <person name="Laetsch D."/>
            <person name="Stevens L."/>
            <person name="Kumar S."/>
            <person name="Horikawa D."/>
            <person name="Ishino K."/>
            <person name="Komine S."/>
            <person name="Tomita M."/>
            <person name="Blaxter M."/>
            <person name="Arakawa K."/>
        </authorList>
    </citation>
    <scope>NUCLEOTIDE SEQUENCE [LARGE SCALE GENOMIC DNA]</scope>
    <source>
        <strain evidence="14">Z151</strain>
    </source>
</reference>
<dbReference type="PROSITE" id="PS51843">
    <property type="entry name" value="NR_LBD"/>
    <property type="match status" value="1"/>
</dbReference>
<keyword evidence="8 9" id="KW-0539">Nucleus</keyword>
<protein>
    <submittedName>
        <fullName evidence="13">Retinoic acid receptor beta</fullName>
    </submittedName>
</protein>
<evidence type="ECO:0000256" key="2">
    <source>
        <dbReference type="ARBA" id="ARBA00022771"/>
    </source>
</evidence>
<dbReference type="GO" id="GO:0005634">
    <property type="term" value="C:nucleus"/>
    <property type="evidence" value="ECO:0007669"/>
    <property type="project" value="UniProtKB-SubCell"/>
</dbReference>
<dbReference type="GO" id="GO:0071376">
    <property type="term" value="P:cellular response to corticotropin-releasing hormone stimulus"/>
    <property type="evidence" value="ECO:0007669"/>
    <property type="project" value="TreeGrafter"/>
</dbReference>
<dbReference type="SUPFAM" id="SSF48508">
    <property type="entry name" value="Nuclear receptor ligand-binding domain"/>
    <property type="match status" value="1"/>
</dbReference>
<dbReference type="PROSITE" id="PS51030">
    <property type="entry name" value="NUCLEAR_REC_DBD_2"/>
    <property type="match status" value="1"/>
</dbReference>
<dbReference type="FunFam" id="3.30.50.10:FF:000044">
    <property type="entry name" value="retinoic acid receptor beta isoform X4"/>
    <property type="match status" value="1"/>
</dbReference>
<keyword evidence="6 9" id="KW-0804">Transcription</keyword>
<evidence type="ECO:0000256" key="1">
    <source>
        <dbReference type="ARBA" id="ARBA00022723"/>
    </source>
</evidence>
<comment type="similarity">
    <text evidence="9">Belongs to the nuclear hormone receptor family.</text>
</comment>
<feature type="compositionally biased region" description="Low complexity" evidence="10">
    <location>
        <begin position="157"/>
        <end position="169"/>
    </location>
</feature>
<name>A0A1W0XF83_HYPEX</name>
<dbReference type="InterPro" id="IPR000536">
    <property type="entry name" value="Nucl_hrmn_rcpt_lig-bd"/>
</dbReference>
<dbReference type="GO" id="GO:0005667">
    <property type="term" value="C:transcription regulator complex"/>
    <property type="evidence" value="ECO:0007669"/>
    <property type="project" value="TreeGrafter"/>
</dbReference>
<keyword evidence="3 9" id="KW-0862">Zinc</keyword>
<feature type="region of interest" description="Disordered" evidence="10">
    <location>
        <begin position="85"/>
        <end position="134"/>
    </location>
</feature>